<dbReference type="Proteomes" id="UP000316921">
    <property type="component" value="Chromosome"/>
</dbReference>
<dbReference type="CDD" id="cd00158">
    <property type="entry name" value="RHOD"/>
    <property type="match status" value="1"/>
</dbReference>
<dbReference type="InterPro" id="IPR036873">
    <property type="entry name" value="Rhodanese-like_dom_sf"/>
</dbReference>
<dbReference type="Pfam" id="PF00581">
    <property type="entry name" value="Rhodanese"/>
    <property type="match status" value="1"/>
</dbReference>
<evidence type="ECO:0000313" key="3">
    <source>
        <dbReference type="Proteomes" id="UP000316921"/>
    </source>
</evidence>
<sequence>MTETTISPEMTMAEILERIPSAQRALFQRYHVGGCSSCGFQPTDTLAKVCADHNILDVPEVLAYLNRAGEIDSKMTVDPTEVKAWMDAGDTLRLIDVRPAEEIAKAALPGAEPLDYSNSQQYMDLPKDSRIVFACKSGARSLDVAAYFAGHGFTAVHSLKGGLDAWRSQIDSSIPDYAL</sequence>
<evidence type="ECO:0000259" key="1">
    <source>
        <dbReference type="PROSITE" id="PS50206"/>
    </source>
</evidence>
<dbReference type="SUPFAM" id="SSF52821">
    <property type="entry name" value="Rhodanese/Cell cycle control phosphatase"/>
    <property type="match status" value="1"/>
</dbReference>
<dbReference type="SMART" id="SM00450">
    <property type="entry name" value="RHOD"/>
    <property type="match status" value="1"/>
</dbReference>
<dbReference type="PANTHER" id="PTHR43031:SF17">
    <property type="entry name" value="SULFURTRANSFERASE YTWF-RELATED"/>
    <property type="match status" value="1"/>
</dbReference>
<dbReference type="AlphaFoldDB" id="A0A518BDK0"/>
<dbReference type="EMBL" id="CP036287">
    <property type="protein sequence ID" value="QDU65070.1"/>
    <property type="molecule type" value="Genomic_DNA"/>
</dbReference>
<dbReference type="GO" id="GO:0016779">
    <property type="term" value="F:nucleotidyltransferase activity"/>
    <property type="evidence" value="ECO:0007669"/>
    <property type="project" value="UniProtKB-KW"/>
</dbReference>
<dbReference type="InterPro" id="IPR050229">
    <property type="entry name" value="GlpE_sulfurtransferase"/>
</dbReference>
<dbReference type="InterPro" id="IPR038062">
    <property type="entry name" value="ScdA-like_N_sf"/>
</dbReference>
<feature type="domain" description="Rhodanese" evidence="1">
    <location>
        <begin position="88"/>
        <end position="175"/>
    </location>
</feature>
<evidence type="ECO:0000313" key="2">
    <source>
        <dbReference type="EMBL" id="QDU65070.1"/>
    </source>
</evidence>
<keyword evidence="2" id="KW-0548">Nucleotidyltransferase</keyword>
<gene>
    <name evidence="2" type="primary">moeZ_1</name>
    <name evidence="2" type="ORF">Pla133_01330</name>
</gene>
<organism evidence="2 3">
    <name type="scientific">Engelhardtia mirabilis</name>
    <dbReference type="NCBI Taxonomy" id="2528011"/>
    <lineage>
        <taxon>Bacteria</taxon>
        <taxon>Pseudomonadati</taxon>
        <taxon>Planctomycetota</taxon>
        <taxon>Planctomycetia</taxon>
        <taxon>Planctomycetia incertae sedis</taxon>
        <taxon>Engelhardtia</taxon>
    </lineage>
</organism>
<accession>A0A518BDK0</accession>
<dbReference type="InterPro" id="IPR001763">
    <property type="entry name" value="Rhodanese-like_dom"/>
</dbReference>
<dbReference type="PROSITE" id="PS50206">
    <property type="entry name" value="RHODANESE_3"/>
    <property type="match status" value="1"/>
</dbReference>
<name>A0A518BDK0_9BACT</name>
<dbReference type="KEGG" id="pbap:Pla133_01330"/>
<keyword evidence="2" id="KW-0808">Transferase</keyword>
<dbReference type="Gene3D" id="1.10.3910.10">
    <property type="entry name" value="SP0561-like"/>
    <property type="match status" value="1"/>
</dbReference>
<protein>
    <submittedName>
        <fullName evidence="2">Putative adenylyltransferase/sulfurtransferase MoeZ</fullName>
    </submittedName>
</protein>
<proteinExistence type="predicted"/>
<dbReference type="Gene3D" id="3.40.250.10">
    <property type="entry name" value="Rhodanese-like domain"/>
    <property type="match status" value="1"/>
</dbReference>
<keyword evidence="3" id="KW-1185">Reference proteome</keyword>
<reference evidence="2 3" key="1">
    <citation type="submission" date="2019-02" db="EMBL/GenBank/DDBJ databases">
        <title>Deep-cultivation of Planctomycetes and their phenomic and genomic characterization uncovers novel biology.</title>
        <authorList>
            <person name="Wiegand S."/>
            <person name="Jogler M."/>
            <person name="Boedeker C."/>
            <person name="Pinto D."/>
            <person name="Vollmers J."/>
            <person name="Rivas-Marin E."/>
            <person name="Kohn T."/>
            <person name="Peeters S.H."/>
            <person name="Heuer A."/>
            <person name="Rast P."/>
            <person name="Oberbeckmann S."/>
            <person name="Bunk B."/>
            <person name="Jeske O."/>
            <person name="Meyerdierks A."/>
            <person name="Storesund J.E."/>
            <person name="Kallscheuer N."/>
            <person name="Luecker S."/>
            <person name="Lage O.M."/>
            <person name="Pohl T."/>
            <person name="Merkel B.J."/>
            <person name="Hornburger P."/>
            <person name="Mueller R.-W."/>
            <person name="Bruemmer F."/>
            <person name="Labrenz M."/>
            <person name="Spormann A.M."/>
            <person name="Op den Camp H."/>
            <person name="Overmann J."/>
            <person name="Amann R."/>
            <person name="Jetten M.S.M."/>
            <person name="Mascher T."/>
            <person name="Medema M.H."/>
            <person name="Devos D.P."/>
            <person name="Kaster A.-K."/>
            <person name="Ovreas L."/>
            <person name="Rohde M."/>
            <person name="Galperin M.Y."/>
            <person name="Jogler C."/>
        </authorList>
    </citation>
    <scope>NUCLEOTIDE SEQUENCE [LARGE SCALE GENOMIC DNA]</scope>
    <source>
        <strain evidence="2 3">Pla133</strain>
    </source>
</reference>
<dbReference type="PANTHER" id="PTHR43031">
    <property type="entry name" value="FAD-DEPENDENT OXIDOREDUCTASE"/>
    <property type="match status" value="1"/>
</dbReference>
<dbReference type="RefSeq" id="WP_145061340.1">
    <property type="nucleotide sequence ID" value="NZ_CP036287.1"/>
</dbReference>